<proteinExistence type="predicted"/>
<organism evidence="1 2">
    <name type="scientific">Conchiformibius steedae</name>
    <dbReference type="NCBI Taxonomy" id="153493"/>
    <lineage>
        <taxon>Bacteria</taxon>
        <taxon>Pseudomonadati</taxon>
        <taxon>Pseudomonadota</taxon>
        <taxon>Betaproteobacteria</taxon>
        <taxon>Neisseriales</taxon>
        <taxon>Neisseriaceae</taxon>
        <taxon>Conchiformibius</taxon>
    </lineage>
</organism>
<evidence type="ECO:0000313" key="2">
    <source>
        <dbReference type="Proteomes" id="UP000269923"/>
    </source>
</evidence>
<keyword evidence="2" id="KW-1185">Reference proteome</keyword>
<dbReference type="RefSeq" id="WP_124794835.1">
    <property type="nucleotide sequence ID" value="NZ_RQYC01000007.1"/>
</dbReference>
<comment type="caution">
    <text evidence="1">The sequence shown here is derived from an EMBL/GenBank/DDBJ whole genome shotgun (WGS) entry which is preliminary data.</text>
</comment>
<dbReference type="EMBL" id="RQYC01000007">
    <property type="protein sequence ID" value="RRD90230.1"/>
    <property type="molecule type" value="Genomic_DNA"/>
</dbReference>
<sequence length="494" mass="57421">MIEHYYQITKPKFSGEQWKNGQVLPILYPVFIHPLTCAVRNHRKMNVFQDSIFRLVVSGCLNVVEIANLLNLNKDLVLWILHTQLINGRGLLDNNLKITEAGQKYLDEHENDDTELRIIWAFQDGLTGEWLPRFCYPTDEMEVFNFDENGLPSFLISLESGKKEKPYRLNFEYPQSLNPDFSELLDMPSKEYISDFSFAIKNGNKPLKQAHIRKIVTTPQTAKKAWLYSYVFTNELSEKNWLVSDPFGLKDAVKWLRIPITDSLEQNNHLANKIVQMLGQQPSDKLSPSQYLSQIDEQAKLQLVAEYAWLDKVPNATDYLLSIFKLNKQLELSNNQHDIDNLLIQSQNLIESILKYWIEQYPVNTGNWPSKKNWYSIKLNDFFNYIPIIFSKEIQDILLRQKTNEVLSALFYNNKSMKATLFAVLLSTIEHPNHILLTIDTAQLQLGKLLELADKRNSVGHASTQNLTKIDKDEALLWAEFTVNWVKLFQQSLY</sequence>
<accession>A0A3P2A7J0</accession>
<protein>
    <recommendedName>
        <fullName evidence="3">Apea-like HEPN domain-containing protein</fullName>
    </recommendedName>
</protein>
<dbReference type="AlphaFoldDB" id="A0A3P2A7J0"/>
<dbReference type="Proteomes" id="UP000269923">
    <property type="component" value="Unassembled WGS sequence"/>
</dbReference>
<evidence type="ECO:0000313" key="1">
    <source>
        <dbReference type="EMBL" id="RRD90230.1"/>
    </source>
</evidence>
<dbReference type="OrthoDB" id="3312272at2"/>
<evidence type="ECO:0008006" key="3">
    <source>
        <dbReference type="Google" id="ProtNLM"/>
    </source>
</evidence>
<gene>
    <name evidence="1" type="ORF">EII21_06265</name>
</gene>
<reference evidence="1 2" key="1">
    <citation type="submission" date="2018-11" db="EMBL/GenBank/DDBJ databases">
        <title>Genomes From Bacteria Associated with the Canine Oral Cavity: a Test Case for Automated Genome-Based Taxonomic Assignment.</title>
        <authorList>
            <person name="Coil D.A."/>
            <person name="Jospin G."/>
            <person name="Darling A.E."/>
            <person name="Wallis C."/>
            <person name="Davis I.J."/>
            <person name="Harris S."/>
            <person name="Eisen J.A."/>
            <person name="Holcombe L.J."/>
            <person name="O'Flynn C."/>
        </authorList>
    </citation>
    <scope>NUCLEOTIDE SEQUENCE [LARGE SCALE GENOMIC DNA]</scope>
    <source>
        <strain evidence="1 2">COT-280</strain>
    </source>
</reference>
<name>A0A3P2A7J0_9NEIS</name>